<organism evidence="2 3">
    <name type="scientific">Riccia fluitans</name>
    <dbReference type="NCBI Taxonomy" id="41844"/>
    <lineage>
        <taxon>Eukaryota</taxon>
        <taxon>Viridiplantae</taxon>
        <taxon>Streptophyta</taxon>
        <taxon>Embryophyta</taxon>
        <taxon>Marchantiophyta</taxon>
        <taxon>Marchantiopsida</taxon>
        <taxon>Marchantiidae</taxon>
        <taxon>Marchantiales</taxon>
        <taxon>Ricciaceae</taxon>
        <taxon>Riccia</taxon>
    </lineage>
</organism>
<dbReference type="Proteomes" id="UP001605036">
    <property type="component" value="Unassembled WGS sequence"/>
</dbReference>
<comment type="caution">
    <text evidence="2">The sequence shown here is derived from an EMBL/GenBank/DDBJ whole genome shotgun (WGS) entry which is preliminary data.</text>
</comment>
<name>A0ABD1XVT7_9MARC</name>
<feature type="compositionally biased region" description="Polar residues" evidence="1">
    <location>
        <begin position="97"/>
        <end position="107"/>
    </location>
</feature>
<proteinExistence type="predicted"/>
<keyword evidence="3" id="KW-1185">Reference proteome</keyword>
<accession>A0ABD1XVT7</accession>
<evidence type="ECO:0000313" key="3">
    <source>
        <dbReference type="Proteomes" id="UP001605036"/>
    </source>
</evidence>
<reference evidence="2 3" key="1">
    <citation type="submission" date="2024-09" db="EMBL/GenBank/DDBJ databases">
        <title>Chromosome-scale assembly of Riccia fluitans.</title>
        <authorList>
            <person name="Paukszto L."/>
            <person name="Sawicki J."/>
            <person name="Karawczyk K."/>
            <person name="Piernik-Szablinska J."/>
            <person name="Szczecinska M."/>
            <person name="Mazdziarz M."/>
        </authorList>
    </citation>
    <scope>NUCLEOTIDE SEQUENCE [LARGE SCALE GENOMIC DNA]</scope>
    <source>
        <strain evidence="2">Rf_01</strain>
        <tissue evidence="2">Aerial parts of the thallus</tissue>
    </source>
</reference>
<dbReference type="AlphaFoldDB" id="A0ABD1XVT7"/>
<evidence type="ECO:0000313" key="2">
    <source>
        <dbReference type="EMBL" id="KAL2613057.1"/>
    </source>
</evidence>
<evidence type="ECO:0000256" key="1">
    <source>
        <dbReference type="SAM" id="MobiDB-lite"/>
    </source>
</evidence>
<dbReference type="EMBL" id="JBHFFA010000007">
    <property type="protein sequence ID" value="KAL2613057.1"/>
    <property type="molecule type" value="Genomic_DNA"/>
</dbReference>
<sequence>MLQSVSEFKIDVNAKEKKFKEEMAKHQKAFETIIKDVLLEKDKEPIDNQVIAAVTCCQTTLAENDDEDDKTREDMVMMEHLGPTPFRKNDDEEEGGPSQSTLQSKAS</sequence>
<feature type="region of interest" description="Disordered" evidence="1">
    <location>
        <begin position="80"/>
        <end position="107"/>
    </location>
</feature>
<gene>
    <name evidence="2" type="ORF">R1flu_024749</name>
</gene>
<protein>
    <submittedName>
        <fullName evidence="2">Uncharacterized protein</fullName>
    </submittedName>
</protein>